<dbReference type="PANTHER" id="PTHR30244">
    <property type="entry name" value="TRANSAMINASE"/>
    <property type="match status" value="1"/>
</dbReference>
<organism evidence="4 5">
    <name type="scientific">Glaciecola siphonariae</name>
    <dbReference type="NCBI Taxonomy" id="521012"/>
    <lineage>
        <taxon>Bacteria</taxon>
        <taxon>Pseudomonadati</taxon>
        <taxon>Pseudomonadota</taxon>
        <taxon>Gammaproteobacteria</taxon>
        <taxon>Alteromonadales</taxon>
        <taxon>Alteromonadaceae</taxon>
        <taxon>Glaciecola</taxon>
    </lineage>
</organism>
<dbReference type="Proteomes" id="UP001595897">
    <property type="component" value="Unassembled WGS sequence"/>
</dbReference>
<dbReference type="Pfam" id="PF01041">
    <property type="entry name" value="DegT_DnrJ_EryC1"/>
    <property type="match status" value="1"/>
</dbReference>
<evidence type="ECO:0000256" key="1">
    <source>
        <dbReference type="ARBA" id="ARBA00022898"/>
    </source>
</evidence>
<dbReference type="InterPro" id="IPR015422">
    <property type="entry name" value="PyrdxlP-dep_Trfase_small"/>
</dbReference>
<dbReference type="InterPro" id="IPR020026">
    <property type="entry name" value="PseC"/>
</dbReference>
<comment type="similarity">
    <text evidence="2 3">Belongs to the DegT/DnrJ/EryC1 family.</text>
</comment>
<dbReference type="InterPro" id="IPR015421">
    <property type="entry name" value="PyrdxlP-dep_Trfase_major"/>
</dbReference>
<evidence type="ECO:0000256" key="2">
    <source>
        <dbReference type="ARBA" id="ARBA00037999"/>
    </source>
</evidence>
<keyword evidence="4" id="KW-0032">Aminotransferase</keyword>
<dbReference type="Gene3D" id="3.90.1150.10">
    <property type="entry name" value="Aspartate Aminotransferase, domain 1"/>
    <property type="match status" value="1"/>
</dbReference>
<dbReference type="EC" id="2.6.1.92" evidence="4"/>
<gene>
    <name evidence="4" type="primary">pseC</name>
    <name evidence="4" type="ORF">ACFO4O_07200</name>
</gene>
<keyword evidence="4" id="KW-0808">Transferase</keyword>
<accession>A0ABV9LVQ3</accession>
<keyword evidence="1 3" id="KW-0663">Pyridoxal phosphate</keyword>
<evidence type="ECO:0000313" key="4">
    <source>
        <dbReference type="EMBL" id="MFC4699935.1"/>
    </source>
</evidence>
<evidence type="ECO:0000313" key="5">
    <source>
        <dbReference type="Proteomes" id="UP001595897"/>
    </source>
</evidence>
<dbReference type="EMBL" id="JBHSGU010000002">
    <property type="protein sequence ID" value="MFC4699935.1"/>
    <property type="molecule type" value="Genomic_DNA"/>
</dbReference>
<proteinExistence type="inferred from homology"/>
<dbReference type="GO" id="GO:0008483">
    <property type="term" value="F:transaminase activity"/>
    <property type="evidence" value="ECO:0007669"/>
    <property type="project" value="UniProtKB-KW"/>
</dbReference>
<dbReference type="PIRSF" id="PIRSF000390">
    <property type="entry name" value="PLP_StrS"/>
    <property type="match status" value="1"/>
</dbReference>
<reference evidence="5" key="1">
    <citation type="journal article" date="2019" name="Int. J. Syst. Evol. Microbiol.">
        <title>The Global Catalogue of Microorganisms (GCM) 10K type strain sequencing project: providing services to taxonomists for standard genome sequencing and annotation.</title>
        <authorList>
            <consortium name="The Broad Institute Genomics Platform"/>
            <consortium name="The Broad Institute Genome Sequencing Center for Infectious Disease"/>
            <person name="Wu L."/>
            <person name="Ma J."/>
        </authorList>
    </citation>
    <scope>NUCLEOTIDE SEQUENCE [LARGE SCALE GENOMIC DNA]</scope>
    <source>
        <strain evidence="5">KACC 12507</strain>
    </source>
</reference>
<dbReference type="InterPro" id="IPR015424">
    <property type="entry name" value="PyrdxlP-dep_Trfase"/>
</dbReference>
<dbReference type="CDD" id="cd00616">
    <property type="entry name" value="AHBA_syn"/>
    <property type="match status" value="1"/>
</dbReference>
<name>A0ABV9LVQ3_9ALTE</name>
<protein>
    <submittedName>
        <fullName evidence="4">UDP-4-amino-4, 6-dideoxy-N-acetyl-beta-L-altrosamine transaminase</fullName>
        <ecNumber evidence="4">2.6.1.92</ecNumber>
    </submittedName>
</protein>
<comment type="caution">
    <text evidence="4">The sequence shown here is derived from an EMBL/GenBank/DDBJ whole genome shotgun (WGS) entry which is preliminary data.</text>
</comment>
<dbReference type="NCBIfam" id="TIGR03588">
    <property type="entry name" value="PseC"/>
    <property type="match status" value="1"/>
</dbReference>
<dbReference type="PANTHER" id="PTHR30244:SF34">
    <property type="entry name" value="DTDP-4-AMINO-4,6-DIDEOXYGALACTOSE TRANSAMINASE"/>
    <property type="match status" value="1"/>
</dbReference>
<dbReference type="Gene3D" id="3.40.640.10">
    <property type="entry name" value="Type I PLP-dependent aspartate aminotransferase-like (Major domain)"/>
    <property type="match status" value="1"/>
</dbReference>
<sequence>MISYGKHNIDANDIDAVVDVLQNHFLTQGAKVPEFEQALCAYTGASFCTAVNSGTSGLHVACLALGIGAKDIVWTSPNSFAASANCALYCGADVDFVDIDPQSRNLCPIKLEQKLLAAQQAGKLPKALVLVHFAGQSCDLQTIHALCSPLNIAIIEDAAHSLGAQYNNKPIGSCEFSDMAVFSFHPVKSITTAEGGAIVTNNADLARACALFAKHGITRDPALMQGEIDGPWYYQQLVLGYNYRLSDMQAALGLSQLTRLDDFIEQRRVIAQRYFERLADLPLALPQAKVLQSSSWHLFMVELTEHQRKNVYQQLHDLGIGVNVHYIPIHCHPYYQALGFERDDFPAAVKFYENALTLPIYAGLSAAEQDRVILALQQVLR</sequence>
<keyword evidence="5" id="KW-1185">Reference proteome</keyword>
<dbReference type="RefSeq" id="WP_382408263.1">
    <property type="nucleotide sequence ID" value="NZ_JBHSGU010000002.1"/>
</dbReference>
<dbReference type="InterPro" id="IPR000653">
    <property type="entry name" value="DegT/StrS_aminotransferase"/>
</dbReference>
<dbReference type="SUPFAM" id="SSF53383">
    <property type="entry name" value="PLP-dependent transferases"/>
    <property type="match status" value="1"/>
</dbReference>
<evidence type="ECO:0000256" key="3">
    <source>
        <dbReference type="RuleBase" id="RU004508"/>
    </source>
</evidence>